<dbReference type="Gramene" id="KZN03930">
    <property type="protein sequence ID" value="KZN03930"/>
    <property type="gene ID" value="DCAR_012686"/>
</dbReference>
<reference evidence="1" key="2">
    <citation type="submission" date="2022-03" db="EMBL/GenBank/DDBJ databases">
        <title>Draft title - Genomic analysis of global carrot germplasm unveils the trajectory of domestication and the origin of high carotenoid orange carrot.</title>
        <authorList>
            <person name="Iorizzo M."/>
            <person name="Ellison S."/>
            <person name="Senalik D."/>
            <person name="Macko-Podgorni A."/>
            <person name="Grzebelus D."/>
            <person name="Bostan H."/>
            <person name="Rolling W."/>
            <person name="Curaba J."/>
            <person name="Simon P."/>
        </authorList>
    </citation>
    <scope>NUCLEOTIDE SEQUENCE</scope>
    <source>
        <tissue evidence="1">Leaf</tissue>
    </source>
</reference>
<dbReference type="PANTHER" id="PTHR31579">
    <property type="entry name" value="OS03G0796600 PROTEIN"/>
    <property type="match status" value="1"/>
</dbReference>
<dbReference type="InterPro" id="IPR006502">
    <property type="entry name" value="PDDEXK-like"/>
</dbReference>
<proteinExistence type="predicted"/>
<reference evidence="1" key="1">
    <citation type="journal article" date="2016" name="Nat. Genet.">
        <title>A high-quality carrot genome assembly provides new insights into carotenoid accumulation and asterid genome evolution.</title>
        <authorList>
            <person name="Iorizzo M."/>
            <person name="Ellison S."/>
            <person name="Senalik D."/>
            <person name="Zeng P."/>
            <person name="Satapoomin P."/>
            <person name="Huang J."/>
            <person name="Bowman M."/>
            <person name="Iovene M."/>
            <person name="Sanseverino W."/>
            <person name="Cavagnaro P."/>
            <person name="Yildiz M."/>
            <person name="Macko-Podgorni A."/>
            <person name="Moranska E."/>
            <person name="Grzebelus E."/>
            <person name="Grzebelus D."/>
            <person name="Ashrafi H."/>
            <person name="Zheng Z."/>
            <person name="Cheng S."/>
            <person name="Spooner D."/>
            <person name="Van Deynze A."/>
            <person name="Simon P."/>
        </authorList>
    </citation>
    <scope>NUCLEOTIDE SEQUENCE</scope>
    <source>
        <tissue evidence="1">Leaf</tissue>
    </source>
</reference>
<sequence length="300" mass="34133">MANIGRRKKVTDPLDDKVKARICGSGRFYNPFYISSGSEHSSQHGDVEEDDAPCLSNLLCGFLDEHDVKQDQSSTESDSDSEDECDYQIYDENFEILSKAIFNEGTDKYRNVLLGQVSKAAEIFWFVKSDASLLRRNVMAFLRSVGYNAGICKTKWEKCGGLTAGTYEFIDVLRSEDDKIIRYFVDFNFASEFKIARQTSQYERLLSALPNVFIGKNDNLKQIVRVMSDGARRSLKSQGLHLPPWRKNRFMQCKWFGKYKRTSNLIPANTSNTYSPVKESAVKCRAVGFAPFMAATTRTR</sequence>
<dbReference type="Pfam" id="PF04720">
    <property type="entry name" value="PDDEXK_6"/>
    <property type="match status" value="1"/>
</dbReference>
<dbReference type="KEGG" id="dcr:108211605"/>
<dbReference type="OMA" id="GMDVIKC"/>
<dbReference type="AlphaFoldDB" id="A0A169WJA5"/>
<dbReference type="EMBL" id="CP093345">
    <property type="protein sequence ID" value="WOG95075.1"/>
    <property type="molecule type" value="Genomic_DNA"/>
</dbReference>
<dbReference type="PANTHER" id="PTHR31579:SF84">
    <property type="entry name" value="F21O3.6 PROTEIN"/>
    <property type="match status" value="1"/>
</dbReference>
<accession>A0A169WJA5</accession>
<protein>
    <submittedName>
        <fullName evidence="1">Uncharacterized protein</fullName>
    </submittedName>
</protein>
<evidence type="ECO:0000313" key="2">
    <source>
        <dbReference type="Proteomes" id="UP000077755"/>
    </source>
</evidence>
<evidence type="ECO:0000313" key="1">
    <source>
        <dbReference type="EMBL" id="WOG95075.1"/>
    </source>
</evidence>
<dbReference type="NCBIfam" id="TIGR01615">
    <property type="entry name" value="A_thal_3542"/>
    <property type="match status" value="1"/>
</dbReference>
<gene>
    <name evidence="1" type="ORF">DCAR_0314377</name>
</gene>
<keyword evidence="2" id="KW-1185">Reference proteome</keyword>
<dbReference type="Proteomes" id="UP000077755">
    <property type="component" value="Chromosome 3"/>
</dbReference>
<organism evidence="1 2">
    <name type="scientific">Daucus carota subsp. sativus</name>
    <name type="common">Carrot</name>
    <dbReference type="NCBI Taxonomy" id="79200"/>
    <lineage>
        <taxon>Eukaryota</taxon>
        <taxon>Viridiplantae</taxon>
        <taxon>Streptophyta</taxon>
        <taxon>Embryophyta</taxon>
        <taxon>Tracheophyta</taxon>
        <taxon>Spermatophyta</taxon>
        <taxon>Magnoliopsida</taxon>
        <taxon>eudicotyledons</taxon>
        <taxon>Gunneridae</taxon>
        <taxon>Pentapetalae</taxon>
        <taxon>asterids</taxon>
        <taxon>campanulids</taxon>
        <taxon>Apiales</taxon>
        <taxon>Apiaceae</taxon>
        <taxon>Apioideae</taxon>
        <taxon>Scandiceae</taxon>
        <taxon>Daucinae</taxon>
        <taxon>Daucus</taxon>
        <taxon>Daucus sect. Daucus</taxon>
    </lineage>
</organism>
<name>A0A169WJA5_DAUCS</name>
<dbReference type="OrthoDB" id="548115at2759"/>